<dbReference type="AlphaFoldDB" id="A0AAD9H8R8"/>
<dbReference type="EMBL" id="MU842998">
    <property type="protein sequence ID" value="KAK2023479.1"/>
    <property type="molecule type" value="Genomic_DNA"/>
</dbReference>
<gene>
    <name evidence="1" type="ORF">LX32DRAFT_644571</name>
</gene>
<name>A0AAD9H8R8_9PEZI</name>
<keyword evidence="2" id="KW-1185">Reference proteome</keyword>
<evidence type="ECO:0000313" key="2">
    <source>
        <dbReference type="Proteomes" id="UP001232148"/>
    </source>
</evidence>
<organism evidence="1 2">
    <name type="scientific">Colletotrichum zoysiae</name>
    <dbReference type="NCBI Taxonomy" id="1216348"/>
    <lineage>
        <taxon>Eukaryota</taxon>
        <taxon>Fungi</taxon>
        <taxon>Dikarya</taxon>
        <taxon>Ascomycota</taxon>
        <taxon>Pezizomycotina</taxon>
        <taxon>Sordariomycetes</taxon>
        <taxon>Hypocreomycetidae</taxon>
        <taxon>Glomerellales</taxon>
        <taxon>Glomerellaceae</taxon>
        <taxon>Colletotrichum</taxon>
        <taxon>Colletotrichum graminicola species complex</taxon>
    </lineage>
</organism>
<comment type="caution">
    <text evidence="1">The sequence shown here is derived from an EMBL/GenBank/DDBJ whole genome shotgun (WGS) entry which is preliminary data.</text>
</comment>
<reference evidence="1" key="1">
    <citation type="submission" date="2021-06" db="EMBL/GenBank/DDBJ databases">
        <title>Comparative genomics, transcriptomics and evolutionary studies reveal genomic signatures of adaptation to plant cell wall in hemibiotrophic fungi.</title>
        <authorList>
            <consortium name="DOE Joint Genome Institute"/>
            <person name="Baroncelli R."/>
            <person name="Diaz J.F."/>
            <person name="Benocci T."/>
            <person name="Peng M."/>
            <person name="Battaglia E."/>
            <person name="Haridas S."/>
            <person name="Andreopoulos W."/>
            <person name="Labutti K."/>
            <person name="Pangilinan J."/>
            <person name="Floch G.L."/>
            <person name="Makela M.R."/>
            <person name="Henrissat B."/>
            <person name="Grigoriev I.V."/>
            <person name="Crouch J.A."/>
            <person name="De Vries R.P."/>
            <person name="Sukno S.A."/>
            <person name="Thon M.R."/>
        </authorList>
    </citation>
    <scope>NUCLEOTIDE SEQUENCE</scope>
    <source>
        <strain evidence="1">MAFF235873</strain>
    </source>
</reference>
<accession>A0AAD9H8R8</accession>
<sequence>MNLIKLGLSTQETTTGGDSVLRVLFSEKGTGEDVDKVMRLLVLTGSLDEVLPSLFEGVGNHSISETARNEDATRYAISRLVWSFPGVLQIVATELQVDPLQLPPGARYASLDWRSADPDILLDQVGRGGGWDTASFRAVLRGPEKNNLGTFAEAYFFRVQALNHKLHKASNRFFATEQKIESWRKLTRRILPAVSLEALIQSSRVRWIKPDYSLSPFFRGLLSLNCDLRYLGLTDREWRRRISRAVLMWLHDVRSSGIDLDEYGAAVRKQYLENAWLHTMRWNLYGGRGTRLVALTIGSMPEDWKLHWDFDDEEFAGEFWEMVENPPLRIPGGWVDE</sequence>
<protein>
    <submittedName>
        <fullName evidence="1">Uncharacterized protein</fullName>
    </submittedName>
</protein>
<evidence type="ECO:0000313" key="1">
    <source>
        <dbReference type="EMBL" id="KAK2023479.1"/>
    </source>
</evidence>
<dbReference type="Proteomes" id="UP001232148">
    <property type="component" value="Unassembled WGS sequence"/>
</dbReference>
<proteinExistence type="predicted"/>